<feature type="compositionally biased region" description="Polar residues" evidence="1">
    <location>
        <begin position="22"/>
        <end position="33"/>
    </location>
</feature>
<dbReference type="EMBL" id="JAINUG010000002">
    <property type="protein sequence ID" value="KAJ8418079.1"/>
    <property type="molecule type" value="Genomic_DNA"/>
</dbReference>
<organism evidence="2 3">
    <name type="scientific">Aldrovandia affinis</name>
    <dbReference type="NCBI Taxonomy" id="143900"/>
    <lineage>
        <taxon>Eukaryota</taxon>
        <taxon>Metazoa</taxon>
        <taxon>Chordata</taxon>
        <taxon>Craniata</taxon>
        <taxon>Vertebrata</taxon>
        <taxon>Euteleostomi</taxon>
        <taxon>Actinopterygii</taxon>
        <taxon>Neopterygii</taxon>
        <taxon>Teleostei</taxon>
        <taxon>Notacanthiformes</taxon>
        <taxon>Halosauridae</taxon>
        <taxon>Aldrovandia</taxon>
    </lineage>
</organism>
<sequence>MLLCAEVAAARNSLLERRSFSESQPVSVPSVTLRTPERAPETGSRRNGLASAALQGEAAGTATVTEVGVLPILWDSHCGRTQRGSLPLVPAVPECFYWSTCSAAKLLGLICADHRKENANMLWANSS</sequence>
<keyword evidence="3" id="KW-1185">Reference proteome</keyword>
<dbReference type="AlphaFoldDB" id="A0AAD7X3N8"/>
<proteinExistence type="predicted"/>
<evidence type="ECO:0000313" key="3">
    <source>
        <dbReference type="Proteomes" id="UP001221898"/>
    </source>
</evidence>
<protein>
    <submittedName>
        <fullName evidence="2">Uncharacterized protein</fullName>
    </submittedName>
</protein>
<reference evidence="2" key="1">
    <citation type="journal article" date="2023" name="Science">
        <title>Genome structures resolve the early diversification of teleost fishes.</title>
        <authorList>
            <person name="Parey E."/>
            <person name="Louis A."/>
            <person name="Montfort J."/>
            <person name="Bouchez O."/>
            <person name="Roques C."/>
            <person name="Iampietro C."/>
            <person name="Lluch J."/>
            <person name="Castinel A."/>
            <person name="Donnadieu C."/>
            <person name="Desvignes T."/>
            <person name="Floi Bucao C."/>
            <person name="Jouanno E."/>
            <person name="Wen M."/>
            <person name="Mejri S."/>
            <person name="Dirks R."/>
            <person name="Jansen H."/>
            <person name="Henkel C."/>
            <person name="Chen W.J."/>
            <person name="Zahm M."/>
            <person name="Cabau C."/>
            <person name="Klopp C."/>
            <person name="Thompson A.W."/>
            <person name="Robinson-Rechavi M."/>
            <person name="Braasch I."/>
            <person name="Lecointre G."/>
            <person name="Bobe J."/>
            <person name="Postlethwait J.H."/>
            <person name="Berthelot C."/>
            <person name="Roest Crollius H."/>
            <person name="Guiguen Y."/>
        </authorList>
    </citation>
    <scope>NUCLEOTIDE SEQUENCE</scope>
    <source>
        <strain evidence="2">NC1722</strain>
    </source>
</reference>
<dbReference type="Proteomes" id="UP001221898">
    <property type="component" value="Unassembled WGS sequence"/>
</dbReference>
<accession>A0AAD7X3N8</accession>
<evidence type="ECO:0000313" key="2">
    <source>
        <dbReference type="EMBL" id="KAJ8418079.1"/>
    </source>
</evidence>
<feature type="compositionally biased region" description="Basic and acidic residues" evidence="1">
    <location>
        <begin position="35"/>
        <end position="44"/>
    </location>
</feature>
<gene>
    <name evidence="2" type="ORF">AAFF_G00137880</name>
</gene>
<name>A0AAD7X3N8_9TELE</name>
<feature type="region of interest" description="Disordered" evidence="1">
    <location>
        <begin position="22"/>
        <end position="49"/>
    </location>
</feature>
<evidence type="ECO:0000256" key="1">
    <source>
        <dbReference type="SAM" id="MobiDB-lite"/>
    </source>
</evidence>
<comment type="caution">
    <text evidence="2">The sequence shown here is derived from an EMBL/GenBank/DDBJ whole genome shotgun (WGS) entry which is preliminary data.</text>
</comment>